<keyword evidence="1" id="KW-0812">Transmembrane</keyword>
<feature type="transmembrane region" description="Helical" evidence="1">
    <location>
        <begin position="20"/>
        <end position="44"/>
    </location>
</feature>
<evidence type="ECO:0000259" key="2">
    <source>
        <dbReference type="Pfam" id="PF07811"/>
    </source>
</evidence>
<keyword evidence="4" id="KW-1185">Reference proteome</keyword>
<protein>
    <recommendedName>
        <fullName evidence="2">TadE-like domain-containing protein</fullName>
    </recommendedName>
</protein>
<evidence type="ECO:0000256" key="1">
    <source>
        <dbReference type="SAM" id="Phobius"/>
    </source>
</evidence>
<comment type="caution">
    <text evidence="3">The sequence shown here is derived from an EMBL/GenBank/DDBJ whole genome shotgun (WGS) entry which is preliminary data.</text>
</comment>
<dbReference type="STRING" id="229920.ADM99_16060"/>
<dbReference type="OrthoDB" id="160498at2"/>
<feature type="domain" description="TadE-like" evidence="2">
    <location>
        <begin position="17"/>
        <end position="58"/>
    </location>
</feature>
<keyword evidence="1" id="KW-0472">Membrane</keyword>
<dbReference type="InterPro" id="IPR012495">
    <property type="entry name" value="TadE-like_dom"/>
</dbReference>
<evidence type="ECO:0000313" key="4">
    <source>
        <dbReference type="Proteomes" id="UP000050430"/>
    </source>
</evidence>
<reference evidence="3 4" key="1">
    <citation type="submission" date="2015-07" db="EMBL/GenBank/DDBJ databases">
        <title>Genome sequence of Leptolinea tardivitalis DSM 16556.</title>
        <authorList>
            <person name="Hemp J."/>
            <person name="Ward L.M."/>
            <person name="Pace L.A."/>
            <person name="Fischer W.W."/>
        </authorList>
    </citation>
    <scope>NUCLEOTIDE SEQUENCE [LARGE SCALE GENOMIC DNA]</scope>
    <source>
        <strain evidence="3 4">YMTK-2</strain>
    </source>
</reference>
<accession>A0A0P6X6Q8</accession>
<keyword evidence="1" id="KW-1133">Transmembrane helix</keyword>
<sequence>MLIQKWRVIIQDRQKAQSFVELAIVLPVLLLILLGLVEIAFFIARYLDVMDLTREAARAASLRDPQVQQAYTYTNGAYQCNRTLPYSFYYTSACVFAPPEGSAACSADPKFCGGLNPLIYVDHTVDDVLIEVFTVKGHTVVDKVNPPAGYWALSDHDSDLSHNDNWKKDCKGNLLSPTPQPYYTAAKVESELISTSPMNKGFVGVEFYYCYHQVLAIPFANLFVSDPARVHAYTIMPLPMAVPTPTPEP</sequence>
<organism evidence="3 4">
    <name type="scientific">Leptolinea tardivitalis</name>
    <dbReference type="NCBI Taxonomy" id="229920"/>
    <lineage>
        <taxon>Bacteria</taxon>
        <taxon>Bacillati</taxon>
        <taxon>Chloroflexota</taxon>
        <taxon>Anaerolineae</taxon>
        <taxon>Anaerolineales</taxon>
        <taxon>Anaerolineaceae</taxon>
        <taxon>Leptolinea</taxon>
    </lineage>
</organism>
<dbReference type="AlphaFoldDB" id="A0A0P6X6Q8"/>
<proteinExistence type="predicted"/>
<name>A0A0P6X6Q8_9CHLR</name>
<dbReference type="Proteomes" id="UP000050430">
    <property type="component" value="Unassembled WGS sequence"/>
</dbReference>
<evidence type="ECO:0000313" key="3">
    <source>
        <dbReference type="EMBL" id="KPL70616.1"/>
    </source>
</evidence>
<dbReference type="Pfam" id="PF07811">
    <property type="entry name" value="TadE"/>
    <property type="match status" value="1"/>
</dbReference>
<gene>
    <name evidence="3" type="ORF">ADM99_16060</name>
</gene>
<dbReference type="RefSeq" id="WP_062422527.1">
    <property type="nucleotide sequence ID" value="NZ_BBYA01000010.1"/>
</dbReference>
<dbReference type="EMBL" id="LGCK01000014">
    <property type="protein sequence ID" value="KPL70616.1"/>
    <property type="molecule type" value="Genomic_DNA"/>
</dbReference>